<dbReference type="EMBL" id="KV441549">
    <property type="protein sequence ID" value="OAG09664.1"/>
    <property type="molecule type" value="Genomic_DNA"/>
</dbReference>
<evidence type="ECO:0000313" key="1">
    <source>
        <dbReference type="EMBL" id="OAG09664.1"/>
    </source>
</evidence>
<proteinExistence type="predicted"/>
<dbReference type="OrthoDB" id="3772616at2759"/>
<dbReference type="InParanoid" id="A0A177CQ67"/>
<accession>A0A177CQ67</accession>
<evidence type="ECO:0000313" key="2">
    <source>
        <dbReference type="Proteomes" id="UP000077069"/>
    </source>
</evidence>
<dbReference type="GeneID" id="28769794"/>
<organism evidence="1 2">
    <name type="scientific">Paraphaeosphaeria sporulosa</name>
    <dbReference type="NCBI Taxonomy" id="1460663"/>
    <lineage>
        <taxon>Eukaryota</taxon>
        <taxon>Fungi</taxon>
        <taxon>Dikarya</taxon>
        <taxon>Ascomycota</taxon>
        <taxon>Pezizomycotina</taxon>
        <taxon>Dothideomycetes</taxon>
        <taxon>Pleosporomycetidae</taxon>
        <taxon>Pleosporales</taxon>
        <taxon>Massarineae</taxon>
        <taxon>Didymosphaeriaceae</taxon>
        <taxon>Paraphaeosphaeria</taxon>
    </lineage>
</organism>
<sequence>MARYATKDSSERRALLLWAIVEIVAFSFSADVQRLKLATLKTGPERPKILPVDDISSAWNELGRPLIAKICSLVRTVDNKMTQNRWLLIHPRDKGLVKKLVLEPVEELGLGLDFVLEILGRFHRGWRYARPGSTLLIH</sequence>
<reference evidence="1 2" key="1">
    <citation type="submission" date="2016-05" db="EMBL/GenBank/DDBJ databases">
        <title>Comparative analysis of secretome profiles of manganese(II)-oxidizing ascomycete fungi.</title>
        <authorList>
            <consortium name="DOE Joint Genome Institute"/>
            <person name="Zeiner C.A."/>
            <person name="Purvine S.O."/>
            <person name="Zink E.M."/>
            <person name="Wu S."/>
            <person name="Pasa-Tolic L."/>
            <person name="Chaput D.L."/>
            <person name="Haridas S."/>
            <person name="Grigoriev I.V."/>
            <person name="Santelli C.M."/>
            <person name="Hansel C.M."/>
        </authorList>
    </citation>
    <scope>NUCLEOTIDE SEQUENCE [LARGE SCALE GENOMIC DNA]</scope>
    <source>
        <strain evidence="1 2">AP3s5-JAC2a</strain>
    </source>
</reference>
<protein>
    <submittedName>
        <fullName evidence="1">Uncharacterized protein</fullName>
    </submittedName>
</protein>
<dbReference type="AlphaFoldDB" id="A0A177CQ67"/>
<gene>
    <name evidence="1" type="ORF">CC84DRAFT_449008</name>
</gene>
<dbReference type="Proteomes" id="UP000077069">
    <property type="component" value="Unassembled WGS sequence"/>
</dbReference>
<keyword evidence="2" id="KW-1185">Reference proteome</keyword>
<name>A0A177CQ67_9PLEO</name>
<dbReference type="RefSeq" id="XP_018040029.1">
    <property type="nucleotide sequence ID" value="XM_018186308.1"/>
</dbReference>